<reference evidence="1" key="1">
    <citation type="submission" date="2022-04" db="EMBL/GenBank/DDBJ databases">
        <title>Jade perch genome.</title>
        <authorList>
            <person name="Chao B."/>
        </authorList>
    </citation>
    <scope>NUCLEOTIDE SEQUENCE</scope>
    <source>
        <strain evidence="1">CB-2022</strain>
    </source>
</reference>
<protein>
    <submittedName>
        <fullName evidence="1">Uncharacterized protein</fullName>
    </submittedName>
</protein>
<dbReference type="EMBL" id="CM041545">
    <property type="protein sequence ID" value="KAI3362281.1"/>
    <property type="molecule type" value="Genomic_DNA"/>
</dbReference>
<proteinExistence type="predicted"/>
<evidence type="ECO:0000313" key="1">
    <source>
        <dbReference type="EMBL" id="KAI3362281.1"/>
    </source>
</evidence>
<organism evidence="1 2">
    <name type="scientific">Scortum barcoo</name>
    <name type="common">barcoo grunter</name>
    <dbReference type="NCBI Taxonomy" id="214431"/>
    <lineage>
        <taxon>Eukaryota</taxon>
        <taxon>Metazoa</taxon>
        <taxon>Chordata</taxon>
        <taxon>Craniata</taxon>
        <taxon>Vertebrata</taxon>
        <taxon>Euteleostomi</taxon>
        <taxon>Actinopterygii</taxon>
        <taxon>Neopterygii</taxon>
        <taxon>Teleostei</taxon>
        <taxon>Neoteleostei</taxon>
        <taxon>Acanthomorphata</taxon>
        <taxon>Eupercaria</taxon>
        <taxon>Centrarchiformes</taxon>
        <taxon>Terapontoidei</taxon>
        <taxon>Terapontidae</taxon>
        <taxon>Scortum</taxon>
    </lineage>
</organism>
<sequence>RRRRSVCAPFGLRRRQSAADETLLRTGQDARRRRRLSETQRLHPGVHGRLPPGRLHVPLLRSSSSRKCGEPVGGEKKLLLRTVLVALHPSSITPHPPCIRCPWLAVTICPAVPPCCAILFLFVLANFTMATFMDAGVLPMANEDEDKDDEFRAPLYKNVDVKGVQVRMKWCASCHFYRPPRCSHCSVCDHCVEDFDHHCPWVNNCIGRRNYRYFFLFLLSLTVHMICVFTFGLIYVLHHVDEIWKLHCTVTMFSLVVISISGLFLIPVLGLTGFHLYLVSRGRTTNEQVTGKFQGGVNPFTRGCCNNLEYLVCSPISPKYTARPCKKTVIHVQPPFLRPEIDRQMPAKVRDNGIQSHDLQNKRTSTRAVELSNIKQLKTPPPLPPKPDHGLLKSQIAVMDEMGHHTKTIIPVSIPTVPQLRPVLEAISRGSSPIPPEQLLKTSEQQVNNKSPDLRPEPKESPVRGAHQAGLPVQTNIQTNVTSSPLLLNSLTLNSRSLTLKNNNRHGSKSQLPAMHGDGLGPNHPSSVITSSGLLANHNSSLSYDNLISPADSQFLAQRGAPPVGYHPHFMALGTDGTVVQRPPPHAYSPVFMGVTRQSPQPRDTSPSLQGLTSRVPSPSFQGFIQREPSPAFQGLLPRDLASQSLTSRDLTPPGLAMRDMASQSLRDSLRDLGPQGLTPQKSAAARYDNFSKTIMASIHERREMEERERMLRLQARSQALYGPDVGIYDIPSRRSLPPDNIRPSGSRGPTPPAYGSREFLMSTGILGYGMRTSPLSSSSTSSLTRGPKTSSSPLQSSSSSSLQTKGRSSSPAYCPPDRQTQPLPSSTSTLPRLPSSSTSSAPSYASYATAKRSSLTYSSEGKDSVTLGALK</sequence>
<keyword evidence="2" id="KW-1185">Reference proteome</keyword>
<accession>A0ACB8W3G7</accession>
<name>A0ACB8W3G7_9TELE</name>
<dbReference type="Proteomes" id="UP000831701">
    <property type="component" value="Chromosome 15"/>
</dbReference>
<feature type="non-terminal residue" evidence="1">
    <location>
        <position position="1"/>
    </location>
</feature>
<comment type="caution">
    <text evidence="1">The sequence shown here is derived from an EMBL/GenBank/DDBJ whole genome shotgun (WGS) entry which is preliminary data.</text>
</comment>
<gene>
    <name evidence="1" type="ORF">L3Q82_012599</name>
</gene>
<evidence type="ECO:0000313" key="2">
    <source>
        <dbReference type="Proteomes" id="UP000831701"/>
    </source>
</evidence>